<dbReference type="PANTHER" id="PTHR43312">
    <property type="entry name" value="D-THREO-ALDOSE 1-DEHYDROGENASE"/>
    <property type="match status" value="1"/>
</dbReference>
<dbReference type="EMBL" id="MFIX01000173">
    <property type="protein sequence ID" value="OGG02760.1"/>
    <property type="molecule type" value="Genomic_DNA"/>
</dbReference>
<dbReference type="STRING" id="1817867.A3F83_14700"/>
<evidence type="ECO:0000256" key="1">
    <source>
        <dbReference type="SAM" id="SignalP"/>
    </source>
</evidence>
<dbReference type="InterPro" id="IPR053135">
    <property type="entry name" value="AKR2_Oxidoreductase"/>
</dbReference>
<gene>
    <name evidence="3" type="ORF">A3F83_14700</name>
</gene>
<dbReference type="InterPro" id="IPR023210">
    <property type="entry name" value="NADP_OxRdtase_dom"/>
</dbReference>
<name>A0A1F5YRE2_9BACT</name>
<evidence type="ECO:0000313" key="4">
    <source>
        <dbReference type="Proteomes" id="UP000179129"/>
    </source>
</evidence>
<evidence type="ECO:0000313" key="3">
    <source>
        <dbReference type="EMBL" id="OGG02760.1"/>
    </source>
</evidence>
<dbReference type="AlphaFoldDB" id="A0A1F5YRE2"/>
<dbReference type="CDD" id="cd19100">
    <property type="entry name" value="AKR_unchar"/>
    <property type="match status" value="1"/>
</dbReference>
<dbReference type="InterPro" id="IPR036812">
    <property type="entry name" value="NAD(P)_OxRdtase_dom_sf"/>
</dbReference>
<feature type="chain" id="PRO_5009522588" description="NADP-dependent oxidoreductase domain-containing protein" evidence="1">
    <location>
        <begin position="27"/>
        <end position="325"/>
    </location>
</feature>
<proteinExistence type="predicted"/>
<dbReference type="PANTHER" id="PTHR43312:SF1">
    <property type="entry name" value="NADP-DEPENDENT OXIDOREDUCTASE DOMAIN-CONTAINING PROTEIN"/>
    <property type="match status" value="1"/>
</dbReference>
<dbReference type="Proteomes" id="UP000179129">
    <property type="component" value="Unassembled WGS sequence"/>
</dbReference>
<dbReference type="Pfam" id="PF00248">
    <property type="entry name" value="Aldo_ket_red"/>
    <property type="match status" value="1"/>
</dbReference>
<dbReference type="SUPFAM" id="SSF51430">
    <property type="entry name" value="NAD(P)-linked oxidoreductase"/>
    <property type="match status" value="1"/>
</dbReference>
<dbReference type="Gene3D" id="3.20.20.100">
    <property type="entry name" value="NADP-dependent oxidoreductase domain"/>
    <property type="match status" value="1"/>
</dbReference>
<sequence length="325" mass="36218">MSRREFFAWSAAATAALAYAPQKVLAAQDNRFHPIPSSPLPTRAYGKTGARNPILTFGCGSRWLMYKEEDQALAVLNQAIDAGITFLDSAHNYGKGMSEERIGKLMPARRKEVLIQTKIGTRDKELWWGQLETSLKRLNVEYVDMLLIHQLEHDDDLEKIEEKGGALELLYRAKEQKLTSWVGFSSHTDGSTAAKFLRRHEVDGIQIALNVATNGPYDIGHEESALPVAVEKGVGVTAMKVMGQDNIANKYEDFPAETCLRYSLSLPVTAATVGMQNPEYLQRNLDLVRNFKPFSPEEMLKLKTAAEGEVKTSFFEGLRGHSDLA</sequence>
<evidence type="ECO:0000259" key="2">
    <source>
        <dbReference type="Pfam" id="PF00248"/>
    </source>
</evidence>
<reference evidence="3 4" key="1">
    <citation type="journal article" date="2016" name="Nat. Commun.">
        <title>Thousands of microbial genomes shed light on interconnected biogeochemical processes in an aquifer system.</title>
        <authorList>
            <person name="Anantharaman K."/>
            <person name="Brown C.T."/>
            <person name="Hug L.A."/>
            <person name="Sharon I."/>
            <person name="Castelle C.J."/>
            <person name="Probst A.J."/>
            <person name="Thomas B.C."/>
            <person name="Singh A."/>
            <person name="Wilkins M.J."/>
            <person name="Karaoz U."/>
            <person name="Brodie E.L."/>
            <person name="Williams K.H."/>
            <person name="Hubbard S.S."/>
            <person name="Banfield J.F."/>
        </authorList>
    </citation>
    <scope>NUCLEOTIDE SEQUENCE [LARGE SCALE GENOMIC DNA]</scope>
</reference>
<keyword evidence="1" id="KW-0732">Signal</keyword>
<comment type="caution">
    <text evidence="3">The sequence shown here is derived from an EMBL/GenBank/DDBJ whole genome shotgun (WGS) entry which is preliminary data.</text>
</comment>
<accession>A0A1F5YRE2</accession>
<protein>
    <recommendedName>
        <fullName evidence="2">NADP-dependent oxidoreductase domain-containing protein</fullName>
    </recommendedName>
</protein>
<feature type="domain" description="NADP-dependent oxidoreductase" evidence="2">
    <location>
        <begin position="59"/>
        <end position="249"/>
    </location>
</feature>
<organism evidence="3 4">
    <name type="scientific">Candidatus Glassbacteria bacterium RIFCSPLOWO2_12_FULL_58_11</name>
    <dbReference type="NCBI Taxonomy" id="1817867"/>
    <lineage>
        <taxon>Bacteria</taxon>
        <taxon>Candidatus Glassiibacteriota</taxon>
    </lineage>
</organism>
<feature type="signal peptide" evidence="1">
    <location>
        <begin position="1"/>
        <end position="26"/>
    </location>
</feature>